<dbReference type="PANTHER" id="PTHR43135:SF3">
    <property type="entry name" value="ALPHA-D-RIBOSE 1-METHYLPHOSPHONATE 5-TRIPHOSPHATE DIPHOSPHATASE"/>
    <property type="match status" value="1"/>
</dbReference>
<keyword evidence="2" id="KW-0378">Hydrolase</keyword>
<dbReference type="RefSeq" id="WP_150862443.1">
    <property type="nucleotide sequence ID" value="NZ_VYXP01000001.1"/>
</dbReference>
<evidence type="ECO:0000313" key="2">
    <source>
        <dbReference type="EMBL" id="KAA9134093.1"/>
    </source>
</evidence>
<dbReference type="Proteomes" id="UP000325372">
    <property type="component" value="Unassembled WGS sequence"/>
</dbReference>
<dbReference type="PANTHER" id="PTHR43135">
    <property type="entry name" value="ALPHA-D-RIBOSE 1-METHYLPHOSPHONATE 5-TRIPHOSPHATE DIPHOSPHATASE"/>
    <property type="match status" value="1"/>
</dbReference>
<dbReference type="SUPFAM" id="SSF51338">
    <property type="entry name" value="Composite domain of metallo-dependent hydrolases"/>
    <property type="match status" value="1"/>
</dbReference>
<dbReference type="Gene3D" id="2.30.40.10">
    <property type="entry name" value="Urease, subunit C, domain 1"/>
    <property type="match status" value="2"/>
</dbReference>
<dbReference type="EMBL" id="VYXP01000001">
    <property type="protein sequence ID" value="KAA9134093.1"/>
    <property type="molecule type" value="Genomic_DNA"/>
</dbReference>
<evidence type="ECO:0000259" key="1">
    <source>
        <dbReference type="Pfam" id="PF01979"/>
    </source>
</evidence>
<comment type="caution">
    <text evidence="2">The sequence shown here is derived from an EMBL/GenBank/DDBJ whole genome shotgun (WGS) entry which is preliminary data.</text>
</comment>
<sequence length="515" mass="55434">MPFLKFTLKVVTTIVALLLLVLAVGAWWPIDPPVPEARPDRLVITGAIVVDVRRGQLLAGYDVLIEGGQITAVGPGLPATGATVIDGQGGYLVPGLFDMHVHSMEMSPVLTHPLFIAAGVTAVRDMGGCLGDDDGWAACAPQKRDWHRAVGAGELVGPRYDQVTSLAINGGGEVPKGYDRALGAPDADGARQRVAHDAARGVDFLKPYNRLSREAYLALAESAAQNGLYLAGHHPLAVPAVDVVAAGQRSIEHALLFAWSCYPGIDELRNTDDFRATYTNALRDRMMAEHDEQRCANLHQRMRQAGTAFVPTHTTRKMDAFAGDSQYRNDPRLAYIPGPLRLLWNGDADNMLRRGNADGDNNFRAFYEFGLAQTGAAHRAGVTVLAGTDAPDSFVFPGLSMHDELAHLVQAGLSPLDALRAATLEPARFLGLEGSAGEITPGARADLVLLRENPLEDIQAIRAIDTVVLAGAPYSRERLDQLLAGVEDAAGSWTMWPKFTWQIMNSPVMKAQFGD</sequence>
<feature type="domain" description="Amidohydrolase-related" evidence="1">
    <location>
        <begin position="376"/>
        <end position="471"/>
    </location>
</feature>
<dbReference type="Gene3D" id="3.20.20.140">
    <property type="entry name" value="Metal-dependent hydrolases"/>
    <property type="match status" value="2"/>
</dbReference>
<protein>
    <submittedName>
        <fullName evidence="2">Amidohydrolase family protein</fullName>
    </submittedName>
</protein>
<accession>A0A5N0TG08</accession>
<gene>
    <name evidence="2" type="ORF">F3N42_00655</name>
</gene>
<dbReference type="InterPro" id="IPR032466">
    <property type="entry name" value="Metal_Hydrolase"/>
</dbReference>
<organism evidence="2 3">
    <name type="scientific">Marinihelvus fidelis</name>
    <dbReference type="NCBI Taxonomy" id="2613842"/>
    <lineage>
        <taxon>Bacteria</taxon>
        <taxon>Pseudomonadati</taxon>
        <taxon>Pseudomonadota</taxon>
        <taxon>Gammaproteobacteria</taxon>
        <taxon>Chromatiales</taxon>
        <taxon>Wenzhouxiangellaceae</taxon>
        <taxon>Marinihelvus</taxon>
    </lineage>
</organism>
<evidence type="ECO:0000313" key="3">
    <source>
        <dbReference type="Proteomes" id="UP000325372"/>
    </source>
</evidence>
<reference evidence="2 3" key="1">
    <citation type="submission" date="2019-09" db="EMBL/GenBank/DDBJ databases">
        <title>Wenzhouxiangella sp. Genome sequencing and assembly.</title>
        <authorList>
            <person name="Zhang R."/>
        </authorList>
    </citation>
    <scope>NUCLEOTIDE SEQUENCE [LARGE SCALE GENOMIC DNA]</scope>
    <source>
        <strain evidence="2 3">W260</strain>
    </source>
</reference>
<dbReference type="SUPFAM" id="SSF51556">
    <property type="entry name" value="Metallo-dependent hydrolases"/>
    <property type="match status" value="1"/>
</dbReference>
<dbReference type="InterPro" id="IPR006680">
    <property type="entry name" value="Amidohydro-rel"/>
</dbReference>
<dbReference type="InterPro" id="IPR051781">
    <property type="entry name" value="Metallo-dep_Hydrolase"/>
</dbReference>
<proteinExistence type="predicted"/>
<dbReference type="InterPro" id="IPR011059">
    <property type="entry name" value="Metal-dep_hydrolase_composite"/>
</dbReference>
<dbReference type="Pfam" id="PF01979">
    <property type="entry name" value="Amidohydro_1"/>
    <property type="match status" value="1"/>
</dbReference>
<dbReference type="AlphaFoldDB" id="A0A5N0TG08"/>
<keyword evidence="3" id="KW-1185">Reference proteome</keyword>
<name>A0A5N0TG08_9GAMM</name>
<dbReference type="GO" id="GO:0016810">
    <property type="term" value="F:hydrolase activity, acting on carbon-nitrogen (but not peptide) bonds"/>
    <property type="evidence" value="ECO:0007669"/>
    <property type="project" value="InterPro"/>
</dbReference>